<keyword evidence="11" id="KW-0460">Magnesium</keyword>
<reference evidence="12 13" key="1">
    <citation type="submission" date="2024-02" db="EMBL/GenBank/DDBJ databases">
        <title>Marinospirillum sp. MEB 164 isolated from Lonar lake sediment.</title>
        <authorList>
            <person name="Joshi A."/>
            <person name="Thite S."/>
        </authorList>
    </citation>
    <scope>NUCLEOTIDE SEQUENCE [LARGE SCALE GENOMIC DNA]</scope>
    <source>
        <strain evidence="12 13">MEB164</strain>
    </source>
</reference>
<feature type="binding site" evidence="11">
    <location>
        <position position="126"/>
    </location>
    <ligand>
        <name>ATP</name>
        <dbReference type="ChEBI" id="CHEBI:30616"/>
    </ligand>
</feature>
<dbReference type="RefSeq" id="WP_405335922.1">
    <property type="nucleotide sequence ID" value="NZ_JBANFI010000001.1"/>
</dbReference>
<feature type="binding site" evidence="11">
    <location>
        <position position="42"/>
    </location>
    <ligand>
        <name>substrate</name>
    </ligand>
</feature>
<dbReference type="HAMAP" id="MF_00109">
    <property type="entry name" value="Shikimate_kinase"/>
    <property type="match status" value="1"/>
</dbReference>
<feature type="binding site" evidence="11">
    <location>
        <position position="24"/>
    </location>
    <ligand>
        <name>Mg(2+)</name>
        <dbReference type="ChEBI" id="CHEBI:18420"/>
    </ligand>
</feature>
<comment type="similarity">
    <text evidence="2 11">Belongs to the shikimate kinase family.</text>
</comment>
<dbReference type="EC" id="2.7.1.71" evidence="3 11"/>
<keyword evidence="6 11" id="KW-0547">Nucleotide-binding</keyword>
<comment type="function">
    <text evidence="11">Catalyzes the specific phosphorylation of the 3-hydroxyl group of shikimic acid using ATP as a cosubstrate.</text>
</comment>
<comment type="caution">
    <text evidence="12">The sequence shown here is derived from an EMBL/GenBank/DDBJ whole genome shotgun (WGS) entry which is preliminary data.</text>
</comment>
<feature type="binding site" evidence="11">
    <location>
        <position position="88"/>
    </location>
    <ligand>
        <name>substrate</name>
    </ligand>
</feature>
<dbReference type="Pfam" id="PF01202">
    <property type="entry name" value="SKI"/>
    <property type="match status" value="1"/>
</dbReference>
<keyword evidence="9 11" id="KW-0057">Aromatic amino acid biosynthesis</keyword>
<dbReference type="InterPro" id="IPR027417">
    <property type="entry name" value="P-loop_NTPase"/>
</dbReference>
<comment type="subunit">
    <text evidence="11">Monomer.</text>
</comment>
<evidence type="ECO:0000256" key="11">
    <source>
        <dbReference type="HAMAP-Rule" id="MF_00109"/>
    </source>
</evidence>
<dbReference type="Proteomes" id="UP001621714">
    <property type="component" value="Unassembled WGS sequence"/>
</dbReference>
<dbReference type="PANTHER" id="PTHR21087">
    <property type="entry name" value="SHIKIMATE KINASE"/>
    <property type="match status" value="1"/>
</dbReference>
<feature type="binding site" evidence="11">
    <location>
        <position position="145"/>
    </location>
    <ligand>
        <name>substrate</name>
    </ligand>
</feature>
<evidence type="ECO:0000256" key="7">
    <source>
        <dbReference type="ARBA" id="ARBA00022777"/>
    </source>
</evidence>
<evidence type="ECO:0000256" key="9">
    <source>
        <dbReference type="ARBA" id="ARBA00023141"/>
    </source>
</evidence>
<dbReference type="InterPro" id="IPR023000">
    <property type="entry name" value="Shikimate_kinase_CS"/>
</dbReference>
<keyword evidence="5 11" id="KW-0808">Transferase</keyword>
<organism evidence="12 13">
    <name type="scientific">Marinospirillum alkalitolerans</name>
    <dbReference type="NCBI Taxonomy" id="3123374"/>
    <lineage>
        <taxon>Bacteria</taxon>
        <taxon>Pseudomonadati</taxon>
        <taxon>Pseudomonadota</taxon>
        <taxon>Gammaproteobacteria</taxon>
        <taxon>Oceanospirillales</taxon>
        <taxon>Oceanospirillaceae</taxon>
        <taxon>Marinospirillum</taxon>
    </lineage>
</organism>
<name>A0ABW8PUY1_9GAMM</name>
<comment type="catalytic activity">
    <reaction evidence="10 11">
        <text>shikimate + ATP = 3-phosphoshikimate + ADP + H(+)</text>
        <dbReference type="Rhea" id="RHEA:13121"/>
        <dbReference type="ChEBI" id="CHEBI:15378"/>
        <dbReference type="ChEBI" id="CHEBI:30616"/>
        <dbReference type="ChEBI" id="CHEBI:36208"/>
        <dbReference type="ChEBI" id="CHEBI:145989"/>
        <dbReference type="ChEBI" id="CHEBI:456216"/>
        <dbReference type="EC" id="2.7.1.71"/>
    </reaction>
</comment>
<dbReference type="CDD" id="cd00464">
    <property type="entry name" value="SK"/>
    <property type="match status" value="1"/>
</dbReference>
<dbReference type="InterPro" id="IPR000623">
    <property type="entry name" value="Shikimate_kinase/TSH1"/>
</dbReference>
<evidence type="ECO:0000256" key="2">
    <source>
        <dbReference type="ARBA" id="ARBA00006997"/>
    </source>
</evidence>
<accession>A0ABW8PUY1</accession>
<evidence type="ECO:0000256" key="6">
    <source>
        <dbReference type="ARBA" id="ARBA00022741"/>
    </source>
</evidence>
<keyword evidence="13" id="KW-1185">Reference proteome</keyword>
<evidence type="ECO:0000256" key="1">
    <source>
        <dbReference type="ARBA" id="ARBA00004842"/>
    </source>
</evidence>
<dbReference type="PRINTS" id="PR01100">
    <property type="entry name" value="SHIKIMTKNASE"/>
</dbReference>
<gene>
    <name evidence="11 12" type="primary">aroK</name>
    <name evidence="12" type="ORF">V6U78_00415</name>
</gene>
<evidence type="ECO:0000313" key="12">
    <source>
        <dbReference type="EMBL" id="MFK7159498.1"/>
    </source>
</evidence>
<dbReference type="InterPro" id="IPR031322">
    <property type="entry name" value="Shikimate/glucono_kinase"/>
</dbReference>
<dbReference type="GO" id="GO:0004765">
    <property type="term" value="F:shikimate kinase activity"/>
    <property type="evidence" value="ECO:0007669"/>
    <property type="project" value="UniProtKB-EC"/>
</dbReference>
<keyword evidence="11" id="KW-0963">Cytoplasm</keyword>
<keyword evidence="11" id="KW-0479">Metal-binding</keyword>
<comment type="cofactor">
    <cofactor evidence="11">
        <name>Mg(2+)</name>
        <dbReference type="ChEBI" id="CHEBI:18420"/>
    </cofactor>
    <text evidence="11">Binds 1 Mg(2+) ion per subunit.</text>
</comment>
<dbReference type="SUPFAM" id="SSF52540">
    <property type="entry name" value="P-loop containing nucleoside triphosphate hydrolases"/>
    <property type="match status" value="1"/>
</dbReference>
<evidence type="ECO:0000256" key="10">
    <source>
        <dbReference type="ARBA" id="ARBA00048567"/>
    </source>
</evidence>
<evidence type="ECO:0000256" key="3">
    <source>
        <dbReference type="ARBA" id="ARBA00012154"/>
    </source>
</evidence>
<feature type="binding site" evidence="11">
    <location>
        <begin position="20"/>
        <end position="25"/>
    </location>
    <ligand>
        <name>ATP</name>
        <dbReference type="ChEBI" id="CHEBI:30616"/>
    </ligand>
</feature>
<feature type="binding site" evidence="11">
    <location>
        <position position="162"/>
    </location>
    <ligand>
        <name>ATP</name>
        <dbReference type="ChEBI" id="CHEBI:30616"/>
    </ligand>
</feature>
<dbReference type="PANTHER" id="PTHR21087:SF16">
    <property type="entry name" value="SHIKIMATE KINASE 1, CHLOROPLASTIC"/>
    <property type="match status" value="1"/>
</dbReference>
<comment type="pathway">
    <text evidence="1 11">Metabolic intermediate biosynthesis; chorismate biosynthesis; chorismate from D-erythrose 4-phosphate and phosphoenolpyruvate: step 5/7.</text>
</comment>
<evidence type="ECO:0000256" key="4">
    <source>
        <dbReference type="ARBA" id="ARBA00022605"/>
    </source>
</evidence>
<sequence length="186" mass="21089">MPDVQPRLTTQSIFLIGPMGAGKSTLGRLLAADLKRPFYDSDLVIEERCGASIPWIFDLEGEAGFREREAQMIDELTQQEGIVLATGGGAILRPENRQHLRERGVVIFLRTTLTQQLARTRKDRHRPLLQTADPKAKLAQLREEREPLYQATAHLIIDTDQRPPRQVMMDIKQRLLELDLTTLGAQ</sequence>
<evidence type="ECO:0000256" key="8">
    <source>
        <dbReference type="ARBA" id="ARBA00022840"/>
    </source>
</evidence>
<dbReference type="Gene3D" id="3.40.50.300">
    <property type="entry name" value="P-loop containing nucleotide triphosphate hydrolases"/>
    <property type="match status" value="1"/>
</dbReference>
<feature type="binding site" evidence="11">
    <location>
        <position position="66"/>
    </location>
    <ligand>
        <name>substrate</name>
    </ligand>
</feature>
<protein>
    <recommendedName>
        <fullName evidence="3 11">Shikimate kinase</fullName>
        <shortName evidence="11">SK</shortName>
        <ecNumber evidence="3 11">2.7.1.71</ecNumber>
    </recommendedName>
</protein>
<keyword evidence="7 11" id="KW-0418">Kinase</keyword>
<evidence type="ECO:0000313" key="13">
    <source>
        <dbReference type="Proteomes" id="UP001621714"/>
    </source>
</evidence>
<comment type="subcellular location">
    <subcellularLocation>
        <location evidence="11">Cytoplasm</location>
    </subcellularLocation>
</comment>
<keyword evidence="4 11" id="KW-0028">Amino-acid biosynthesis</keyword>
<proteinExistence type="inferred from homology"/>
<dbReference type="EMBL" id="JBANFI010000001">
    <property type="protein sequence ID" value="MFK7159498.1"/>
    <property type="molecule type" value="Genomic_DNA"/>
</dbReference>
<dbReference type="PROSITE" id="PS01128">
    <property type="entry name" value="SHIKIMATE_KINASE"/>
    <property type="match status" value="1"/>
</dbReference>
<keyword evidence="8 11" id="KW-0067">ATP-binding</keyword>
<evidence type="ECO:0000256" key="5">
    <source>
        <dbReference type="ARBA" id="ARBA00022679"/>
    </source>
</evidence>
<dbReference type="NCBIfam" id="NF003456">
    <property type="entry name" value="PRK05057.1"/>
    <property type="match status" value="1"/>
</dbReference>